<feature type="transmembrane region" description="Helical" evidence="10">
    <location>
        <begin position="247"/>
        <end position="267"/>
    </location>
</feature>
<organism evidence="13 14">
    <name type="scientific">Candidatus Phycosocius spiralis</name>
    <dbReference type="NCBI Taxonomy" id="2815099"/>
    <lineage>
        <taxon>Bacteria</taxon>
        <taxon>Pseudomonadati</taxon>
        <taxon>Pseudomonadota</taxon>
        <taxon>Alphaproteobacteria</taxon>
        <taxon>Caulobacterales</taxon>
        <taxon>Caulobacterales incertae sedis</taxon>
        <taxon>Candidatus Phycosocius</taxon>
    </lineage>
</organism>
<dbReference type="InterPro" id="IPR009056">
    <property type="entry name" value="Cyt_c-like_dom"/>
</dbReference>
<feature type="signal peptide" evidence="11">
    <location>
        <begin position="1"/>
        <end position="28"/>
    </location>
</feature>
<evidence type="ECO:0000256" key="5">
    <source>
        <dbReference type="ARBA" id="ARBA00022723"/>
    </source>
</evidence>
<keyword evidence="11" id="KW-0732">Signal</keyword>
<sequence length="276" mass="30179">MKPTFARQWIVGIAALVSAVALTSGVQAAGEVKHPRPVNGSWEGPFGRFDKAQLQRGFQVYKEVCSACHSLNLVHYRNLGDEHAPFYDPKYPNPNENPVIKAIAANYTVKAVDPDGNEEERPGLPADKFVSPFENRAQAAAANGGAVPPDMSVLVKARHNGGDYIYSLLTGYNQEVPKGVSVPEGKYYNPYMPGGVIAMGPPLMDDQITYADTPANKGVKPTVDQMAHDVVAFLSWASEPHQTERKITGLGVMAFLLVLTGLLYLSYRQVWRNVEH</sequence>
<evidence type="ECO:0000256" key="4">
    <source>
        <dbReference type="ARBA" id="ARBA00022692"/>
    </source>
</evidence>
<evidence type="ECO:0000256" key="9">
    <source>
        <dbReference type="PROSITE-ProRule" id="PRU00433"/>
    </source>
</evidence>
<dbReference type="SUPFAM" id="SSF46626">
    <property type="entry name" value="Cytochrome c"/>
    <property type="match status" value="1"/>
</dbReference>
<dbReference type="Pfam" id="PF02167">
    <property type="entry name" value="Cytochrom_C1"/>
    <property type="match status" value="1"/>
</dbReference>
<evidence type="ECO:0000256" key="8">
    <source>
        <dbReference type="ARBA" id="ARBA00023136"/>
    </source>
</evidence>
<dbReference type="PRINTS" id="PR00603">
    <property type="entry name" value="CYTOCHROMEC1"/>
</dbReference>
<evidence type="ECO:0000256" key="10">
    <source>
        <dbReference type="SAM" id="Phobius"/>
    </source>
</evidence>
<comment type="caution">
    <text evidence="13">The sequence shown here is derived from an EMBL/GenBank/DDBJ whole genome shotgun (WGS) entry which is preliminary data.</text>
</comment>
<evidence type="ECO:0000256" key="11">
    <source>
        <dbReference type="SAM" id="SignalP"/>
    </source>
</evidence>
<feature type="domain" description="Cytochrome c" evidence="12">
    <location>
        <begin position="52"/>
        <end position="215"/>
    </location>
</feature>
<evidence type="ECO:0000256" key="1">
    <source>
        <dbReference type="ARBA" id="ARBA00004370"/>
    </source>
</evidence>
<accession>A0ABQ4PWP3</accession>
<dbReference type="RefSeq" id="WP_284360408.1">
    <property type="nucleotide sequence ID" value="NZ_BPFZ01000010.1"/>
</dbReference>
<feature type="chain" id="PRO_5046770794" description="Cytochrome c1" evidence="11">
    <location>
        <begin position="29"/>
        <end position="276"/>
    </location>
</feature>
<proteinExistence type="predicted"/>
<evidence type="ECO:0000313" key="13">
    <source>
        <dbReference type="EMBL" id="GIU67485.1"/>
    </source>
</evidence>
<keyword evidence="3 9" id="KW-0349">Heme</keyword>
<keyword evidence="5 9" id="KW-0479">Metal-binding</keyword>
<name>A0ABQ4PWP3_9PROT</name>
<dbReference type="Gene3D" id="1.20.5.100">
    <property type="entry name" value="Cytochrome c1, transmembrane anchor, C-terminal"/>
    <property type="match status" value="1"/>
</dbReference>
<keyword evidence="14" id="KW-1185">Reference proteome</keyword>
<dbReference type="InterPro" id="IPR002326">
    <property type="entry name" value="Cyt_c1"/>
</dbReference>
<dbReference type="Proteomes" id="UP001161064">
    <property type="component" value="Unassembled WGS sequence"/>
</dbReference>
<comment type="subcellular location">
    <subcellularLocation>
        <location evidence="1">Membrane</location>
    </subcellularLocation>
</comment>
<keyword evidence="7 9" id="KW-0408">Iron</keyword>
<evidence type="ECO:0000256" key="2">
    <source>
        <dbReference type="ARBA" id="ARBA00016165"/>
    </source>
</evidence>
<dbReference type="PANTHER" id="PTHR10266">
    <property type="entry name" value="CYTOCHROME C1"/>
    <property type="match status" value="1"/>
</dbReference>
<evidence type="ECO:0000256" key="3">
    <source>
        <dbReference type="ARBA" id="ARBA00022617"/>
    </source>
</evidence>
<evidence type="ECO:0000256" key="6">
    <source>
        <dbReference type="ARBA" id="ARBA00022989"/>
    </source>
</evidence>
<gene>
    <name evidence="13" type="ORF">PsB1_1639</name>
</gene>
<dbReference type="EMBL" id="BPFZ01000010">
    <property type="protein sequence ID" value="GIU67485.1"/>
    <property type="molecule type" value="Genomic_DNA"/>
</dbReference>
<keyword evidence="4 10" id="KW-0812">Transmembrane</keyword>
<keyword evidence="8 10" id="KW-0472">Membrane</keyword>
<dbReference type="PROSITE" id="PS51007">
    <property type="entry name" value="CYTC"/>
    <property type="match status" value="1"/>
</dbReference>
<dbReference type="InterPro" id="IPR036909">
    <property type="entry name" value="Cyt_c-like_dom_sf"/>
</dbReference>
<evidence type="ECO:0000313" key="14">
    <source>
        <dbReference type="Proteomes" id="UP001161064"/>
    </source>
</evidence>
<evidence type="ECO:0000259" key="12">
    <source>
        <dbReference type="PROSITE" id="PS51007"/>
    </source>
</evidence>
<keyword evidence="6 10" id="KW-1133">Transmembrane helix</keyword>
<dbReference type="Gene3D" id="1.10.760.10">
    <property type="entry name" value="Cytochrome c-like domain"/>
    <property type="match status" value="1"/>
</dbReference>
<reference evidence="13" key="2">
    <citation type="journal article" date="2023" name="ISME Commun">
        <title>Characterization of a bloom-associated alphaproteobacterial lineage, 'Candidatus Phycosocius': insights into freshwater algal-bacterial interactions.</title>
        <authorList>
            <person name="Tanabe Y."/>
            <person name="Yamaguchi H."/>
            <person name="Yoshida M."/>
            <person name="Kai A."/>
            <person name="Okazaki Y."/>
        </authorList>
    </citation>
    <scope>NUCLEOTIDE SEQUENCE</scope>
    <source>
        <strain evidence="13">BOTRYCO-1</strain>
    </source>
</reference>
<dbReference type="PANTHER" id="PTHR10266:SF3">
    <property type="entry name" value="CYTOCHROME C1, HEME PROTEIN, MITOCHONDRIAL"/>
    <property type="match status" value="1"/>
</dbReference>
<protein>
    <recommendedName>
        <fullName evidence="2">Cytochrome c1</fullName>
    </recommendedName>
</protein>
<evidence type="ECO:0000256" key="7">
    <source>
        <dbReference type="ARBA" id="ARBA00023004"/>
    </source>
</evidence>
<reference evidence="13" key="1">
    <citation type="submission" date="2021-05" db="EMBL/GenBank/DDBJ databases">
        <authorList>
            <person name="Tanabe Y."/>
        </authorList>
    </citation>
    <scope>NUCLEOTIDE SEQUENCE</scope>
    <source>
        <strain evidence="13">BOTRYCO-1</strain>
    </source>
</reference>